<feature type="region of interest" description="Disordered" evidence="1">
    <location>
        <begin position="62"/>
        <end position="83"/>
    </location>
</feature>
<dbReference type="EMBL" id="CVQH01013558">
    <property type="protein sequence ID" value="CRK22119.1"/>
    <property type="molecule type" value="Genomic_DNA"/>
</dbReference>
<evidence type="ECO:0000256" key="1">
    <source>
        <dbReference type="SAM" id="MobiDB-lite"/>
    </source>
</evidence>
<accession>A0A0G4MFF5</accession>
<dbReference type="EMBL" id="CVQI01025335">
    <property type="protein sequence ID" value="CRK33018.1"/>
    <property type="molecule type" value="Genomic_DNA"/>
</dbReference>
<sequence>MKIVRYRRKVLPRGKVLQGGHGVTIAENKAEFWVPIRHPDQTLHGRLWQLLTRRVPLNRFFGGSSNFSPIKDKQPRGRRELGR</sequence>
<feature type="compositionally biased region" description="Basic and acidic residues" evidence="1">
    <location>
        <begin position="70"/>
        <end position="83"/>
    </location>
</feature>
<proteinExistence type="predicted"/>
<gene>
    <name evidence="2" type="ORF">BN1708_013309</name>
    <name evidence="3" type="ORF">BN1723_014708</name>
</gene>
<keyword evidence="4" id="KW-1185">Reference proteome</keyword>
<dbReference type="AlphaFoldDB" id="A0A0G4MFF5"/>
<reference evidence="4 5" key="1">
    <citation type="submission" date="2015-05" db="EMBL/GenBank/DDBJ databases">
        <authorList>
            <person name="Fogelqvist Johan"/>
        </authorList>
    </citation>
    <scope>NUCLEOTIDE SEQUENCE [LARGE SCALE GENOMIC DNA]</scope>
    <source>
        <strain evidence="2">VL1</strain>
        <strain evidence="3">VL2</strain>
    </source>
</reference>
<evidence type="ECO:0000313" key="5">
    <source>
        <dbReference type="Proteomes" id="UP000045706"/>
    </source>
</evidence>
<evidence type="ECO:0000313" key="2">
    <source>
        <dbReference type="EMBL" id="CRK22119.1"/>
    </source>
</evidence>
<protein>
    <submittedName>
        <fullName evidence="3">Uncharacterized protein</fullName>
    </submittedName>
</protein>
<dbReference type="Proteomes" id="UP000045706">
    <property type="component" value="Unassembled WGS sequence"/>
</dbReference>
<evidence type="ECO:0000313" key="4">
    <source>
        <dbReference type="Proteomes" id="UP000044602"/>
    </source>
</evidence>
<organism evidence="3 5">
    <name type="scientific">Verticillium longisporum</name>
    <name type="common">Verticillium dahliae var. longisporum</name>
    <dbReference type="NCBI Taxonomy" id="100787"/>
    <lineage>
        <taxon>Eukaryota</taxon>
        <taxon>Fungi</taxon>
        <taxon>Dikarya</taxon>
        <taxon>Ascomycota</taxon>
        <taxon>Pezizomycotina</taxon>
        <taxon>Sordariomycetes</taxon>
        <taxon>Hypocreomycetidae</taxon>
        <taxon>Glomerellales</taxon>
        <taxon>Plectosphaerellaceae</taxon>
        <taxon>Verticillium</taxon>
    </lineage>
</organism>
<dbReference type="Proteomes" id="UP000044602">
    <property type="component" value="Unassembled WGS sequence"/>
</dbReference>
<name>A0A0G4MFF5_VERLO</name>
<evidence type="ECO:0000313" key="3">
    <source>
        <dbReference type="EMBL" id="CRK33018.1"/>
    </source>
</evidence>